<dbReference type="AlphaFoldDB" id="B6FWM1"/>
<dbReference type="SUPFAM" id="SSF82549">
    <property type="entry name" value="DAK1/DegV-like"/>
    <property type="match status" value="1"/>
</dbReference>
<keyword evidence="3" id="KW-1185">Reference proteome</keyword>
<accession>B6FWM1</accession>
<dbReference type="PROSITE" id="PS51482">
    <property type="entry name" value="DEGV"/>
    <property type="match status" value="1"/>
</dbReference>
<dbReference type="eggNOG" id="COG1307">
    <property type="taxonomic scope" value="Bacteria"/>
</dbReference>
<keyword evidence="1" id="KW-0446">Lipid-binding</keyword>
<dbReference type="Pfam" id="PF02645">
    <property type="entry name" value="DegV"/>
    <property type="match status" value="1"/>
</dbReference>
<dbReference type="RefSeq" id="WP_006439191.1">
    <property type="nucleotide sequence ID" value="NZ_DS995355.1"/>
</dbReference>
<protein>
    <submittedName>
        <fullName evidence="2">EDD domain protein, DegV family</fullName>
    </submittedName>
</protein>
<dbReference type="GO" id="GO:0008289">
    <property type="term" value="F:lipid binding"/>
    <property type="evidence" value="ECO:0007669"/>
    <property type="project" value="UniProtKB-KW"/>
</dbReference>
<dbReference type="HOGENOM" id="CLU_048251_3_2_9"/>
<gene>
    <name evidence="2" type="ORF">CLOHIR_00270</name>
</gene>
<dbReference type="EMBL" id="ABWP01000010">
    <property type="protein sequence ID" value="EEA86128.1"/>
    <property type="molecule type" value="Genomic_DNA"/>
</dbReference>
<evidence type="ECO:0000313" key="3">
    <source>
        <dbReference type="Proteomes" id="UP000003178"/>
    </source>
</evidence>
<comment type="caution">
    <text evidence="2">The sequence shown here is derived from an EMBL/GenBank/DDBJ whole genome shotgun (WGS) entry which is preliminary data.</text>
</comment>
<evidence type="ECO:0000313" key="2">
    <source>
        <dbReference type="EMBL" id="EEA86128.1"/>
    </source>
</evidence>
<dbReference type="InterPro" id="IPR050270">
    <property type="entry name" value="DegV_domain_contain"/>
</dbReference>
<dbReference type="NCBIfam" id="TIGR00762">
    <property type="entry name" value="DegV"/>
    <property type="match status" value="1"/>
</dbReference>
<reference evidence="2 3" key="2">
    <citation type="submission" date="2008-10" db="EMBL/GenBank/DDBJ databases">
        <title>Draft genome sequence of Clostridium hiranonis (DSM 13275).</title>
        <authorList>
            <person name="Sudarsanam P."/>
            <person name="Ley R."/>
            <person name="Guruge J."/>
            <person name="Turnbaugh P.J."/>
            <person name="Mahowald M."/>
            <person name="Liep D."/>
            <person name="Gordon J."/>
        </authorList>
    </citation>
    <scope>NUCLEOTIDE SEQUENCE [LARGE SCALE GENOMIC DNA]</scope>
    <source>
        <strain evidence="2 3">DSM 13275</strain>
    </source>
</reference>
<sequence>MEGIKIFSDSTCDLPIEEVNRMNIGIIPLTINFGEEVYKEGIDITTKEILEIVKKTGELPKTASPSPAEFYAAFEPYVEKGDTIIYIGLSSKLSSTVANAMIAKNMFDNNENIHIIDSLNLCGAIGGLVRNTYNLLEEGRSVEDTIAEIEKVLHHYKLFFTMDKLDYLYKGGRCSGMQFILGSTFGVKPIIEMTTEGLDVWKKTRGKKKAIEMMLEEAERDKDRIYNDEIHVAAITGSEKELEGIKEQLTKRTGITKFHEYSVGCTIASHCGDGTVGFGYFLKEN</sequence>
<organism evidence="2 3">
    <name type="scientific">Peptacetobacter hiranonis (strain DSM 13275 / JCM 10541 / KCTC 15199 / TO-931)</name>
    <name type="common">Clostridium hiranonis</name>
    <dbReference type="NCBI Taxonomy" id="500633"/>
    <lineage>
        <taxon>Bacteria</taxon>
        <taxon>Bacillati</taxon>
        <taxon>Bacillota</taxon>
        <taxon>Clostridia</taxon>
        <taxon>Peptostreptococcales</taxon>
        <taxon>Peptostreptococcaceae</taxon>
        <taxon>Peptacetobacter</taxon>
    </lineage>
</organism>
<dbReference type="Proteomes" id="UP000003178">
    <property type="component" value="Unassembled WGS sequence"/>
</dbReference>
<proteinExistence type="predicted"/>
<dbReference type="Gene3D" id="3.30.1180.10">
    <property type="match status" value="1"/>
</dbReference>
<dbReference type="STRING" id="500633.CLOHIR_00270"/>
<dbReference type="InterPro" id="IPR003797">
    <property type="entry name" value="DegV"/>
</dbReference>
<reference evidence="2 3" key="1">
    <citation type="submission" date="2008-09" db="EMBL/GenBank/DDBJ databases">
        <authorList>
            <person name="Fulton L."/>
            <person name="Clifton S."/>
            <person name="Fulton B."/>
            <person name="Xu J."/>
            <person name="Minx P."/>
            <person name="Pepin K.H."/>
            <person name="Johnson M."/>
            <person name="Thiruvilangam P."/>
            <person name="Bhonagiri V."/>
            <person name="Nash W.E."/>
            <person name="Mardis E.R."/>
            <person name="Wilson R.K."/>
        </authorList>
    </citation>
    <scope>NUCLEOTIDE SEQUENCE [LARGE SCALE GENOMIC DNA]</scope>
    <source>
        <strain evidence="2 3">DSM 13275</strain>
    </source>
</reference>
<name>B6FWM1_PEPHT</name>
<evidence type="ECO:0000256" key="1">
    <source>
        <dbReference type="ARBA" id="ARBA00023121"/>
    </source>
</evidence>
<dbReference type="Gene3D" id="3.40.50.10170">
    <property type="match status" value="1"/>
</dbReference>
<dbReference type="PANTHER" id="PTHR33434:SF2">
    <property type="entry name" value="FATTY ACID-BINDING PROTEIN TM_1468"/>
    <property type="match status" value="1"/>
</dbReference>
<dbReference type="InterPro" id="IPR043168">
    <property type="entry name" value="DegV_C"/>
</dbReference>
<dbReference type="OrthoDB" id="9780216at2"/>
<dbReference type="PANTHER" id="PTHR33434">
    <property type="entry name" value="DEGV DOMAIN-CONTAINING PROTEIN DR_1986-RELATED"/>
    <property type="match status" value="1"/>
</dbReference>